<dbReference type="PANTHER" id="PTHR34215">
    <property type="entry name" value="BLL0784 PROTEIN"/>
    <property type="match status" value="1"/>
</dbReference>
<dbReference type="Pfam" id="PF04296">
    <property type="entry name" value="YlxR"/>
    <property type="match status" value="1"/>
</dbReference>
<dbReference type="InterPro" id="IPR007393">
    <property type="entry name" value="YlxR_dom"/>
</dbReference>
<reference evidence="2 3" key="1">
    <citation type="submission" date="2018-11" db="EMBL/GenBank/DDBJ databases">
        <title>Genomes From Bacteria Associated with the Canine Oral Cavity: a Test Case for Automated Genome-Based Taxonomic Assignment.</title>
        <authorList>
            <person name="Coil D.A."/>
            <person name="Jospin G."/>
            <person name="Darling A.E."/>
            <person name="Wallis C."/>
            <person name="Davis I.J."/>
            <person name="Harris S."/>
            <person name="Eisen J.A."/>
            <person name="Holcombe L.J."/>
            <person name="O'Flynn C."/>
        </authorList>
    </citation>
    <scope>NUCLEOTIDE SEQUENCE [LARGE SCALE GENOMIC DNA]</scope>
    <source>
        <strain evidence="2 3">OH2822_COT-296</strain>
    </source>
</reference>
<dbReference type="InterPro" id="IPR037465">
    <property type="entry name" value="YlxR"/>
</dbReference>
<dbReference type="Gene3D" id="3.30.1230.10">
    <property type="entry name" value="YlxR-like"/>
    <property type="match status" value="1"/>
</dbReference>
<dbReference type="AlphaFoldDB" id="A0A3P1WZ08"/>
<dbReference type="Proteomes" id="UP000280935">
    <property type="component" value="Unassembled WGS sequence"/>
</dbReference>
<dbReference type="InterPro" id="IPR035931">
    <property type="entry name" value="YlxR-like_sf"/>
</dbReference>
<proteinExistence type="predicted"/>
<protein>
    <submittedName>
        <fullName evidence="2">YlxR family protein</fullName>
    </submittedName>
</protein>
<dbReference type="OrthoDB" id="5244965at2"/>
<dbReference type="PANTHER" id="PTHR34215:SF1">
    <property type="entry name" value="YLXR DOMAIN-CONTAINING PROTEIN"/>
    <property type="match status" value="1"/>
</dbReference>
<sequence>MEPQRTCIGCRRRDDQSRLVRIVRIGDVLVDATRPRLEGRGAYLHRGCLDVAMKRQALRRVLGGGAKLSEALERRLRGDAPVGY</sequence>
<dbReference type="RefSeq" id="WP_125226428.1">
    <property type="nucleotide sequence ID" value="NZ_RQYT01000001.1"/>
</dbReference>
<comment type="caution">
    <text evidence="2">The sequence shown here is derived from an EMBL/GenBank/DDBJ whole genome shotgun (WGS) entry which is preliminary data.</text>
</comment>
<gene>
    <name evidence="2" type="ORF">EII35_00100</name>
</gene>
<dbReference type="EMBL" id="RQYT01000001">
    <property type="protein sequence ID" value="RRD51326.1"/>
    <property type="molecule type" value="Genomic_DNA"/>
</dbReference>
<name>A0A3P1WZ08_9ACTN</name>
<organism evidence="2 3">
    <name type="scientific">Arachnia propionica</name>
    <dbReference type="NCBI Taxonomy" id="1750"/>
    <lineage>
        <taxon>Bacteria</taxon>
        <taxon>Bacillati</taxon>
        <taxon>Actinomycetota</taxon>
        <taxon>Actinomycetes</taxon>
        <taxon>Propionibacteriales</taxon>
        <taxon>Propionibacteriaceae</taxon>
        <taxon>Arachnia</taxon>
    </lineage>
</organism>
<accession>A0A3P1WZ08</accession>
<dbReference type="SUPFAM" id="SSF64376">
    <property type="entry name" value="YlxR-like"/>
    <property type="match status" value="1"/>
</dbReference>
<evidence type="ECO:0000313" key="3">
    <source>
        <dbReference type="Proteomes" id="UP000280935"/>
    </source>
</evidence>
<evidence type="ECO:0000313" key="2">
    <source>
        <dbReference type="EMBL" id="RRD51326.1"/>
    </source>
</evidence>
<evidence type="ECO:0000259" key="1">
    <source>
        <dbReference type="Pfam" id="PF04296"/>
    </source>
</evidence>
<feature type="domain" description="YlxR" evidence="1">
    <location>
        <begin position="5"/>
        <end position="74"/>
    </location>
</feature>